<dbReference type="GO" id="GO:0016887">
    <property type="term" value="F:ATP hydrolysis activity"/>
    <property type="evidence" value="ECO:0007669"/>
    <property type="project" value="InterPro"/>
</dbReference>
<comment type="similarity">
    <text evidence="1">Belongs to the SMC family. SbcC subfamily.</text>
</comment>
<dbReference type="Proteomes" id="UP000000212">
    <property type="component" value="Chromosome"/>
</dbReference>
<dbReference type="STRING" id="1234679.BN424_1675"/>
<keyword evidence="6" id="KW-1185">Reference proteome</keyword>
<protein>
    <recommendedName>
        <fullName evidence="3">Nuclease SbcCD subunit C</fullName>
    </recommendedName>
</protein>
<proteinExistence type="inferred from homology"/>
<dbReference type="HOGENOM" id="CLU_1552504_0_0_9"/>
<sequence>MSIYLNKLTIENLRSIHSNIPLKLDFSNINTTVLDGPNGYGKSTIFDAIELLISGKIEHFKKDIQNRGSVDLDQIANNKNKLTCITGEFKRKDGTCFNIIREIDWTKPETKRQTIKIDDNQQNEYVQFTGNLFELLGISKEIFEVGMYVSQSDSLKFLQNKYGNRKKSLLVF</sequence>
<dbReference type="PANTHER" id="PTHR32114:SF2">
    <property type="entry name" value="ABC TRANSPORTER ABCH.3"/>
    <property type="match status" value="1"/>
</dbReference>
<evidence type="ECO:0000256" key="2">
    <source>
        <dbReference type="ARBA" id="ARBA00011322"/>
    </source>
</evidence>
<dbReference type="KEGG" id="cml:BN424_1675"/>
<dbReference type="PANTHER" id="PTHR32114">
    <property type="entry name" value="ABC TRANSPORTER ABCH.3"/>
    <property type="match status" value="1"/>
</dbReference>
<dbReference type="eggNOG" id="COG0419">
    <property type="taxonomic scope" value="Bacteria"/>
</dbReference>
<gene>
    <name evidence="5" type="ORF">BN424_1675</name>
</gene>
<organism evidence="5 6">
    <name type="scientific">Carnobacterium maltaromaticum LMA28</name>
    <dbReference type="NCBI Taxonomy" id="1234679"/>
    <lineage>
        <taxon>Bacteria</taxon>
        <taxon>Bacillati</taxon>
        <taxon>Bacillota</taxon>
        <taxon>Bacilli</taxon>
        <taxon>Lactobacillales</taxon>
        <taxon>Carnobacteriaceae</taxon>
        <taxon>Carnobacterium</taxon>
    </lineage>
</organism>
<evidence type="ECO:0000256" key="1">
    <source>
        <dbReference type="ARBA" id="ARBA00006930"/>
    </source>
</evidence>
<dbReference type="SUPFAM" id="SSF52540">
    <property type="entry name" value="P-loop containing nucleoside triphosphate hydrolases"/>
    <property type="match status" value="1"/>
</dbReference>
<evidence type="ECO:0000256" key="3">
    <source>
        <dbReference type="ARBA" id="ARBA00013368"/>
    </source>
</evidence>
<evidence type="ECO:0000313" key="6">
    <source>
        <dbReference type="Proteomes" id="UP000000212"/>
    </source>
</evidence>
<dbReference type="Gene3D" id="3.40.50.300">
    <property type="entry name" value="P-loop containing nucleotide triphosphate hydrolases"/>
    <property type="match status" value="1"/>
</dbReference>
<reference evidence="6" key="1">
    <citation type="journal article" date="2013" name="Genome Announc.">
        <title>Complete Chromosome Sequence of Carnobacterium maltaromaticum LMA 28.</title>
        <authorList>
            <person name="Cailliez-Grimal C."/>
            <person name="Chaillou S."/>
            <person name="Anba-Mondoloni J."/>
            <person name="Loux V."/>
            <person name="Afzal M.I."/>
            <person name="Rahman A."/>
            <person name="Kergourlay G."/>
            <person name="Champomier-Verges M.C."/>
            <person name="Zagorec M."/>
            <person name="Dalgaard P."/>
            <person name="Leisner J.J."/>
            <person name="Prevost H."/>
            <person name="Revol-Junelles A.M."/>
            <person name="Borges F."/>
        </authorList>
    </citation>
    <scope>NUCLEOTIDE SEQUENCE</scope>
    <source>
        <strain evidence="6">LMA28</strain>
    </source>
</reference>
<dbReference type="AlphaFoldDB" id="K8ERC3"/>
<dbReference type="InterPro" id="IPR038729">
    <property type="entry name" value="Rad50/SbcC_AAA"/>
</dbReference>
<name>K8ERC3_CARML</name>
<dbReference type="RefSeq" id="WP_015076369.1">
    <property type="nucleotide sequence ID" value="NC_019425.2"/>
</dbReference>
<dbReference type="InterPro" id="IPR027417">
    <property type="entry name" value="P-loop_NTPase"/>
</dbReference>
<evidence type="ECO:0000259" key="4">
    <source>
        <dbReference type="Pfam" id="PF13476"/>
    </source>
</evidence>
<evidence type="ECO:0000313" key="5">
    <source>
        <dbReference type="EMBL" id="CCO11116.2"/>
    </source>
</evidence>
<dbReference type="OrthoDB" id="7029750at2"/>
<dbReference type="GO" id="GO:0006302">
    <property type="term" value="P:double-strand break repair"/>
    <property type="evidence" value="ECO:0007669"/>
    <property type="project" value="InterPro"/>
</dbReference>
<dbReference type="Pfam" id="PF13476">
    <property type="entry name" value="AAA_23"/>
    <property type="match status" value="1"/>
</dbReference>
<dbReference type="EMBL" id="HE999757">
    <property type="protein sequence ID" value="CCO11116.2"/>
    <property type="molecule type" value="Genomic_DNA"/>
</dbReference>
<comment type="subunit">
    <text evidence="2">Heterodimer of SbcC and SbcD.</text>
</comment>
<accession>K8ERC3</accession>
<feature type="domain" description="Rad50/SbcC-type AAA" evidence="4">
    <location>
        <begin position="7"/>
        <end position="161"/>
    </location>
</feature>